<organism evidence="1 2">
    <name type="scientific">Marchantia polymorpha subsp. ruderalis</name>
    <dbReference type="NCBI Taxonomy" id="1480154"/>
    <lineage>
        <taxon>Eukaryota</taxon>
        <taxon>Viridiplantae</taxon>
        <taxon>Streptophyta</taxon>
        <taxon>Embryophyta</taxon>
        <taxon>Marchantiophyta</taxon>
        <taxon>Marchantiopsida</taxon>
        <taxon>Marchantiidae</taxon>
        <taxon>Marchantiales</taxon>
        <taxon>Marchantiaceae</taxon>
        <taxon>Marchantia</taxon>
    </lineage>
</organism>
<reference evidence="1" key="1">
    <citation type="submission" date="2016-03" db="EMBL/GenBank/DDBJ databases">
        <title>Mechanisms controlling the formation of the plant cell surface in tip-growing cells are functionally conserved among land plants.</title>
        <authorList>
            <person name="Honkanen S."/>
            <person name="Jones V.A."/>
            <person name="Morieri G."/>
            <person name="Champion C."/>
            <person name="Hetherington A.J."/>
            <person name="Kelly S."/>
            <person name="Saint-Marcoux D."/>
            <person name="Proust H."/>
            <person name="Prescott H."/>
            <person name="Dolan L."/>
        </authorList>
    </citation>
    <scope>NUCLEOTIDE SEQUENCE [LARGE SCALE GENOMIC DNA]</scope>
    <source>
        <tissue evidence="1">Whole gametophyte</tissue>
    </source>
</reference>
<accession>A0A176W8V7</accession>
<dbReference type="Proteomes" id="UP000077202">
    <property type="component" value="Unassembled WGS sequence"/>
</dbReference>
<gene>
    <name evidence="1" type="ORF">AXG93_146s1270</name>
</gene>
<proteinExistence type="predicted"/>
<evidence type="ECO:0000313" key="1">
    <source>
        <dbReference type="EMBL" id="OAE29051.1"/>
    </source>
</evidence>
<keyword evidence="2" id="KW-1185">Reference proteome</keyword>
<dbReference type="AlphaFoldDB" id="A0A176W8V7"/>
<protein>
    <submittedName>
        <fullName evidence="1">Uncharacterized protein</fullName>
    </submittedName>
</protein>
<name>A0A176W8V7_MARPO</name>
<evidence type="ECO:0000313" key="2">
    <source>
        <dbReference type="Proteomes" id="UP000077202"/>
    </source>
</evidence>
<comment type="caution">
    <text evidence="1">The sequence shown here is derived from an EMBL/GenBank/DDBJ whole genome shotgun (WGS) entry which is preliminary data.</text>
</comment>
<sequence length="98" mass="10699">MVGALNVYSNQRAFVLNGELRLLISTGIHYPLATQEQSSHSRRCLAASRTAATNLHIAIDLALFNLLGYLVLKALKEETIDTAPIVSLEVWDHPASQG</sequence>
<dbReference type="EMBL" id="LVLJ01001546">
    <property type="protein sequence ID" value="OAE29051.1"/>
    <property type="molecule type" value="Genomic_DNA"/>
</dbReference>